<protein>
    <submittedName>
        <fullName evidence="2">Uncharacterized protein</fullName>
    </submittedName>
</protein>
<dbReference type="OrthoDB" id="408788at2759"/>
<dbReference type="Proteomes" id="UP000654075">
    <property type="component" value="Unassembled WGS sequence"/>
</dbReference>
<feature type="signal peptide" evidence="1">
    <location>
        <begin position="1"/>
        <end position="29"/>
    </location>
</feature>
<gene>
    <name evidence="2" type="ORF">PGLA1383_LOCUS4302</name>
</gene>
<keyword evidence="3" id="KW-1185">Reference proteome</keyword>
<organism evidence="2 3">
    <name type="scientific">Polarella glacialis</name>
    <name type="common">Dinoflagellate</name>
    <dbReference type="NCBI Taxonomy" id="89957"/>
    <lineage>
        <taxon>Eukaryota</taxon>
        <taxon>Sar</taxon>
        <taxon>Alveolata</taxon>
        <taxon>Dinophyceae</taxon>
        <taxon>Suessiales</taxon>
        <taxon>Suessiaceae</taxon>
        <taxon>Polarella</taxon>
    </lineage>
</organism>
<evidence type="ECO:0000313" key="3">
    <source>
        <dbReference type="Proteomes" id="UP000654075"/>
    </source>
</evidence>
<comment type="caution">
    <text evidence="2">The sequence shown here is derived from an EMBL/GenBank/DDBJ whole genome shotgun (WGS) entry which is preliminary data.</text>
</comment>
<dbReference type="EMBL" id="CAJNNV010001608">
    <property type="protein sequence ID" value="CAE8585393.1"/>
    <property type="molecule type" value="Genomic_DNA"/>
</dbReference>
<keyword evidence="1" id="KW-0732">Signal</keyword>
<accession>A0A813DIP9</accession>
<name>A0A813DIP9_POLGL</name>
<sequence>MPCQRFKAAGLVGAAWLLSARSGPRLASAGQPTVPLAASEDAEVARLCWQHRGGVVAAEACCRRVGPQKEDWPCVQSSEPNHILELCCAHFSTLAGSAEEAQLPGCDAPLLEVIHVQLEMLKGVPRASQASGIQAMPLRLFGDFIKAVLQLYLGGALDGEARFAWRAIAHSEDASQRFCPLSSVLSKLLRVELALALRQDVFAEAAAAVKASLDLEASLGGASLRALLAAGRQRLSLWQDHSDQLYFSRGAGAFLNGSEQVHSEAGLQELQRWLLHQEGPGASLGQGPAEPDPWREVEDEWLQRIAWRKGPNPLCWTEERSKRGATHEACCRRASVPSSCWDSTFDSDACCPSSSSWSSAPSGSSERENRCGDLVVGVAKLDTRSEFITLDPLREFHVNAMRHLNADTEAGAEVGTDDGSTTSMTWALISMWPDTDLRKRCPEVWLLSRLLEAEVPELQSPGHPTLGRPTVQELRDFYLSQSPGALTKLPSQLMGDLGVNLGAPRPTQGDALTTAQPVDLAAAWRSALQDCSRRVCSENTIDENSKSGALCGGIPIRSENGGAGRTSEFGRLLWCAAQLSSEGAVLDVYAGSGDTAALITDGLKRRSGRSSAKPSLGAGEEILRLGALLISFELSQGKASTVAARLRSQGAAVQEVKLGVPNLQDGSAVLAALQSGAVQAWKLQGAFGLPSAAIIVVGRTSESSSGNSVKGKMSSSALAQATSLIKDFALVLLDPDMEMPPEDFARDWKTIEASRPRLVAIYNTNLPGGAGWVRNRLLALGSYVEVVSGHNDGGEGEPEELLQIRAWCLLMRVAEASGPMRESRGSVVHRASAAMSAEVAAANLSSKDGPGVRMVGKQAEEWIQSAMQQGAEWGKTTNRGIMGGVVLKVHNEIEGLVPVEIQRPSSDLLSPPRPETNPFTCLADTDPIVSARDVRVPCFLTCEGPHFDPRWAKFRQKLVQNAADGFPISEELFMDAVTLTKDIVNDDAALIKGRSRFMARLRHEFHSDGHLEGFCMYGITSAQFVKARHWLDMEPQLMEHKGRKVFAPRVALDDFDMAYTLLSDSNSKFGIEFSFLENSAWPVKLEDIILNLEAQKAKLGSPFQQISLMAYDADWGQGGGQPVGCQGDKSASARTLDISSKAPFRICGVGDHLTATFDAMLMAEESLASTGAWKRSFGREVLGRFCPRHRGQGHQCRQRCELLGAGCGSKTSSEDDDPIAQWLEGVIDAETLEELPFDVEERRQSLAKVVAQDPRLAQADLIVCSHPTLLCIMLAEVSDRPVFTHASSTLLYGLPCINCQAGKDSNLRLYGRTEPGLSYLRAVRKLLLQSNTDADGPDRSRLAFIAEGRFLAEQIRWQVGVEVPWAPPLALYAERGQWKGSEGLQSANWLRRAVILRSRYFTSLMGELLRSLLRELISLNAPALPLEVTLLGADNQFDEQWLSLKQIAGYDAAVLWPNDLHQRTFHEAYRMGIPLLMPDALGLYRCQRSSNWGYASYGGRLADLRDDGELRQSQREPWWNSFNATPEVVVPLQNFADWEQMPYVVRFASLPSLLELLRTADLPEISGKMLAFHEKVTKQAAPSWNVVLGKPSELCHVRMRVLKMFTYHLGVVNCK</sequence>
<evidence type="ECO:0000256" key="1">
    <source>
        <dbReference type="SAM" id="SignalP"/>
    </source>
</evidence>
<feature type="chain" id="PRO_5032276126" evidence="1">
    <location>
        <begin position="30"/>
        <end position="1615"/>
    </location>
</feature>
<proteinExistence type="predicted"/>
<evidence type="ECO:0000313" key="2">
    <source>
        <dbReference type="EMBL" id="CAE8585393.1"/>
    </source>
</evidence>
<reference evidence="2" key="1">
    <citation type="submission" date="2021-02" db="EMBL/GenBank/DDBJ databases">
        <authorList>
            <person name="Dougan E. K."/>
            <person name="Rhodes N."/>
            <person name="Thang M."/>
            <person name="Chan C."/>
        </authorList>
    </citation>
    <scope>NUCLEOTIDE SEQUENCE</scope>
</reference>